<dbReference type="Proteomes" id="UP000276133">
    <property type="component" value="Unassembled WGS sequence"/>
</dbReference>
<comment type="caution">
    <text evidence="1">The sequence shown here is derived from an EMBL/GenBank/DDBJ whole genome shotgun (WGS) entry which is preliminary data.</text>
</comment>
<protein>
    <submittedName>
        <fullName evidence="1">Uncharacterized protein</fullName>
    </submittedName>
</protein>
<sequence length="133" mass="14499">MKHFIGRVVSAGDAHKRDGPLRKHNNLPGAARLVALVGHHAPIALVQRGLYTIAVRALVAVPEQQAHRADDKRLRQLHQYAAAAELVARVARVPVVVLVVAVDQCVLAPANALEHERRLAYGGHVVLRHNQLV</sequence>
<organism evidence="1 2">
    <name type="scientific">Brachionus plicatilis</name>
    <name type="common">Marine rotifer</name>
    <name type="synonym">Brachionus muelleri</name>
    <dbReference type="NCBI Taxonomy" id="10195"/>
    <lineage>
        <taxon>Eukaryota</taxon>
        <taxon>Metazoa</taxon>
        <taxon>Spiralia</taxon>
        <taxon>Gnathifera</taxon>
        <taxon>Rotifera</taxon>
        <taxon>Eurotatoria</taxon>
        <taxon>Monogononta</taxon>
        <taxon>Pseudotrocha</taxon>
        <taxon>Ploima</taxon>
        <taxon>Brachionidae</taxon>
        <taxon>Brachionus</taxon>
    </lineage>
</organism>
<evidence type="ECO:0000313" key="2">
    <source>
        <dbReference type="Proteomes" id="UP000276133"/>
    </source>
</evidence>
<reference evidence="1 2" key="1">
    <citation type="journal article" date="2018" name="Sci. Rep.">
        <title>Genomic signatures of local adaptation to the degree of environmental predictability in rotifers.</title>
        <authorList>
            <person name="Franch-Gras L."/>
            <person name="Hahn C."/>
            <person name="Garcia-Roger E.M."/>
            <person name="Carmona M.J."/>
            <person name="Serra M."/>
            <person name="Gomez A."/>
        </authorList>
    </citation>
    <scope>NUCLEOTIDE SEQUENCE [LARGE SCALE GENOMIC DNA]</scope>
    <source>
        <strain evidence="1">HYR1</strain>
    </source>
</reference>
<keyword evidence="2" id="KW-1185">Reference proteome</keyword>
<dbReference type="AlphaFoldDB" id="A0A3M7QH94"/>
<proteinExistence type="predicted"/>
<evidence type="ECO:0000313" key="1">
    <source>
        <dbReference type="EMBL" id="RNA10308.1"/>
    </source>
</evidence>
<dbReference type="EMBL" id="REGN01006240">
    <property type="protein sequence ID" value="RNA10308.1"/>
    <property type="molecule type" value="Genomic_DNA"/>
</dbReference>
<name>A0A3M7QH94_BRAPC</name>
<accession>A0A3M7QH94</accession>
<gene>
    <name evidence="1" type="ORF">BpHYR1_048791</name>
</gene>